<dbReference type="InterPro" id="IPR003977">
    <property type="entry name" value="Parkin"/>
</dbReference>
<dbReference type="AlphaFoldDB" id="A0AAD9IRZ8"/>
<name>A0AAD9IRZ8_9ANNE</name>
<evidence type="ECO:0000313" key="1">
    <source>
        <dbReference type="EMBL" id="KAK2139472.1"/>
    </source>
</evidence>
<evidence type="ECO:0000313" key="2">
    <source>
        <dbReference type="Proteomes" id="UP001208570"/>
    </source>
</evidence>
<accession>A0AAD9IRZ8</accession>
<dbReference type="GO" id="GO:0005739">
    <property type="term" value="C:mitochondrion"/>
    <property type="evidence" value="ECO:0007669"/>
    <property type="project" value="InterPro"/>
</dbReference>
<organism evidence="1 2">
    <name type="scientific">Paralvinella palmiformis</name>
    <dbReference type="NCBI Taxonomy" id="53620"/>
    <lineage>
        <taxon>Eukaryota</taxon>
        <taxon>Metazoa</taxon>
        <taxon>Spiralia</taxon>
        <taxon>Lophotrochozoa</taxon>
        <taxon>Annelida</taxon>
        <taxon>Polychaeta</taxon>
        <taxon>Sedentaria</taxon>
        <taxon>Canalipalpata</taxon>
        <taxon>Terebellida</taxon>
        <taxon>Terebelliformia</taxon>
        <taxon>Alvinellidae</taxon>
        <taxon>Paralvinella</taxon>
    </lineage>
</organism>
<dbReference type="GO" id="GO:0004842">
    <property type="term" value="F:ubiquitin-protein transferase activity"/>
    <property type="evidence" value="ECO:0007669"/>
    <property type="project" value="InterPro"/>
</dbReference>
<dbReference type="EMBL" id="JAODUP010001767">
    <property type="protein sequence ID" value="KAK2139472.1"/>
    <property type="molecule type" value="Genomic_DNA"/>
</dbReference>
<reference evidence="1" key="1">
    <citation type="journal article" date="2023" name="Mol. Biol. Evol.">
        <title>Third-Generation Sequencing Reveals the Adaptive Role of the Epigenome in Three Deep-Sea Polychaetes.</title>
        <authorList>
            <person name="Perez M."/>
            <person name="Aroh O."/>
            <person name="Sun Y."/>
            <person name="Lan Y."/>
            <person name="Juniper S.K."/>
            <person name="Young C.R."/>
            <person name="Angers B."/>
            <person name="Qian P.Y."/>
        </authorList>
    </citation>
    <scope>NUCLEOTIDE SEQUENCE</scope>
    <source>
        <strain evidence="1">P08H-3</strain>
    </source>
</reference>
<dbReference type="GO" id="GO:0005829">
    <property type="term" value="C:cytosol"/>
    <property type="evidence" value="ECO:0007669"/>
    <property type="project" value="InterPro"/>
</dbReference>
<protein>
    <submittedName>
        <fullName evidence="1">Uncharacterized protein</fullName>
    </submittedName>
</protein>
<comment type="caution">
    <text evidence="1">The sequence shown here is derived from an EMBL/GenBank/DDBJ whole genome shotgun (WGS) entry which is preliminary data.</text>
</comment>
<keyword evidence="2" id="KW-1185">Reference proteome</keyword>
<dbReference type="Gene3D" id="2.20.25.20">
    <property type="match status" value="1"/>
</dbReference>
<proteinExistence type="predicted"/>
<dbReference type="Proteomes" id="UP001208570">
    <property type="component" value="Unassembled WGS sequence"/>
</dbReference>
<gene>
    <name evidence="1" type="ORF">LSH36_1768g00015</name>
</gene>
<sequence length="78" mass="9072">MRDSLYTVLNMAIHWAVQYERYQRFATEEFLLREGGVMCPAPGCGEGIVPEDTRRIQCVRPECQRYPQFENPDSPDGF</sequence>
<dbReference type="PRINTS" id="PR01475">
    <property type="entry name" value="PARKIN"/>
</dbReference>